<dbReference type="PIRSF" id="PIRSF000463">
    <property type="entry name" value="GlgB"/>
    <property type="match status" value="1"/>
</dbReference>
<evidence type="ECO:0000256" key="3">
    <source>
        <dbReference type="ARBA" id="ARBA00004964"/>
    </source>
</evidence>
<dbReference type="SUPFAM" id="SSF81296">
    <property type="entry name" value="E set domains"/>
    <property type="match status" value="2"/>
</dbReference>
<dbReference type="InterPro" id="IPR006048">
    <property type="entry name" value="A-amylase/branching_C"/>
</dbReference>
<protein>
    <recommendedName>
        <fullName evidence="10">1,4-alpha-glucan branching enzyme GlgB</fullName>
        <ecNumber evidence="10">2.4.1.18</ecNumber>
    </recommendedName>
    <alternativeName>
        <fullName evidence="10">1,4-alpha-D-glucan:1,4-alpha-D-glucan 6-glucosyl-transferase</fullName>
    </alternativeName>
    <alternativeName>
        <fullName evidence="10">Alpha-(1-&gt;4)-glucan branching enzyme</fullName>
    </alternativeName>
    <alternativeName>
        <fullName evidence="10">Glycogen branching enzyme</fullName>
        <shortName evidence="10">BE</shortName>
    </alternativeName>
</protein>
<proteinExistence type="inferred from homology"/>
<dbReference type="InterPro" id="IPR054169">
    <property type="entry name" value="GlgB_N"/>
</dbReference>
<dbReference type="InterPro" id="IPR017853">
    <property type="entry name" value="GH"/>
</dbReference>
<dbReference type="PANTHER" id="PTHR43651:SF3">
    <property type="entry name" value="1,4-ALPHA-GLUCAN-BRANCHING ENZYME"/>
    <property type="match status" value="1"/>
</dbReference>
<dbReference type="Gene3D" id="3.20.20.80">
    <property type="entry name" value="Glycosidases"/>
    <property type="match status" value="1"/>
</dbReference>
<dbReference type="InterPro" id="IPR013783">
    <property type="entry name" value="Ig-like_fold"/>
</dbReference>
<organism evidence="13 14">
    <name type="scientific">Rosistilla oblonga</name>
    <dbReference type="NCBI Taxonomy" id="2527990"/>
    <lineage>
        <taxon>Bacteria</taxon>
        <taxon>Pseudomonadati</taxon>
        <taxon>Planctomycetota</taxon>
        <taxon>Planctomycetia</taxon>
        <taxon>Pirellulales</taxon>
        <taxon>Pirellulaceae</taxon>
        <taxon>Rosistilla</taxon>
    </lineage>
</organism>
<evidence type="ECO:0000256" key="8">
    <source>
        <dbReference type="ARBA" id="ARBA00023056"/>
    </source>
</evidence>
<dbReference type="GO" id="GO:0005829">
    <property type="term" value="C:cytosol"/>
    <property type="evidence" value="ECO:0007669"/>
    <property type="project" value="TreeGrafter"/>
</dbReference>
<evidence type="ECO:0000256" key="11">
    <source>
        <dbReference type="PIRSR" id="PIRSR000463-1"/>
    </source>
</evidence>
<keyword evidence="7 10" id="KW-0808">Transferase</keyword>
<comment type="similarity">
    <text evidence="4 10">Belongs to the glycosyl hydrolase 13 family. GlgB subfamily.</text>
</comment>
<comment type="function">
    <text evidence="2 10">Catalyzes the formation of the alpha-1,6-glucosidic linkages in glycogen by scission of a 1,4-alpha-linked oligosaccharide from growing alpha-1,4-glucan chains and the subsequent attachment of the oligosaccharide to the alpha-1,6 position.</text>
</comment>
<dbReference type="FunFam" id="2.60.40.10:FF:000169">
    <property type="entry name" value="1,4-alpha-glucan branching enzyme GlgB"/>
    <property type="match status" value="1"/>
</dbReference>
<dbReference type="InterPro" id="IPR037439">
    <property type="entry name" value="Branching_enzy"/>
</dbReference>
<dbReference type="EMBL" id="CP036318">
    <property type="protein sequence ID" value="QDV56377.1"/>
    <property type="molecule type" value="Genomic_DNA"/>
</dbReference>
<sequence>MHTQVPLDGIGRLVAGRHENPAELLGPHPVEYQGRKAIAVRAFVPDSTQVWLVDQPEDAPRPMRRLHPAGFYEAICPVDNEALSSNYRLKVARNSGEVTIMPDPYAVEPLLQELDRYLLGEGRHYELYKRLGAQIRTVGDTSGVNFSVWAPNAKTVQVVGDFNEWDGAQHAMKVHPNLGVWELFIPGVKAGDIYKYRILQQDGHWNDKSDPLGFAAELPPRTASVVTELDTHTWQDDAWMETRRESNQLEKPFNIYEVHLGSWQQGGEQEHGWLNYRELAHRLVAYCQEMNFTHLELMPISEHPYTGSWGYQTVGYFAATSRYGTPEDFMYFVDYCHQNGIGVILDWVPAHYPKDGHGLANFDGSALYEHADPRQGEHPDWGTKIFNYGRNEVRNFLISNALFWLDKYHIDGLRVDAVASMLYLDYSREDGEWIPNEHGGRENIAAIDFLREFNVVVHEKYPGAVTIAEESTAWGGVSRPTYEGGLGFTFKWNMGWMNDTLDYFHNDPIHRSHHHDALTFSLIYAFTENFTLPLSHDEVVHGKGALLAQMPGDLWQKFANLRLLYSYMWTHPGKKLLFMGGEFGQWNEWNEDDPIQWELLDFDTHRGIQNLVRDLNQLVVENPALHHDDFTAAGFEWVDCMNAQDSVLAYVRKADGFGPALMVCANFTPVVRKGYHVGVTQSGRWTEIFNSDAEIYGGSNIVNPGMTQSLGIPHHGRTDSIKIDLPPLGIVVLKHES</sequence>
<dbReference type="InterPro" id="IPR044143">
    <property type="entry name" value="GlgB_N_E_set_prok"/>
</dbReference>
<dbReference type="UniPathway" id="UPA00164"/>
<dbReference type="GO" id="GO:0005978">
    <property type="term" value="P:glycogen biosynthetic process"/>
    <property type="evidence" value="ECO:0007669"/>
    <property type="project" value="UniProtKB-UniRule"/>
</dbReference>
<dbReference type="InterPro" id="IPR006407">
    <property type="entry name" value="GlgB"/>
</dbReference>
<dbReference type="CDD" id="cd11322">
    <property type="entry name" value="AmyAc_Glg_BE"/>
    <property type="match status" value="1"/>
</dbReference>
<dbReference type="AlphaFoldDB" id="A0A518ITG5"/>
<comment type="subunit">
    <text evidence="10">Monomer.</text>
</comment>
<dbReference type="CDD" id="cd02855">
    <property type="entry name" value="E_set_GBE_prok_N"/>
    <property type="match status" value="1"/>
</dbReference>
<feature type="domain" description="Glycosyl hydrolase family 13 catalytic" evidence="12">
    <location>
        <begin position="257"/>
        <end position="613"/>
    </location>
</feature>
<dbReference type="Pfam" id="PF02806">
    <property type="entry name" value="Alpha-amylase_C"/>
    <property type="match status" value="1"/>
</dbReference>
<evidence type="ECO:0000259" key="12">
    <source>
        <dbReference type="SMART" id="SM00642"/>
    </source>
</evidence>
<dbReference type="NCBIfam" id="NF003811">
    <property type="entry name" value="PRK05402.1"/>
    <property type="match status" value="1"/>
</dbReference>
<evidence type="ECO:0000313" key="13">
    <source>
        <dbReference type="EMBL" id="QDV56377.1"/>
    </source>
</evidence>
<keyword evidence="6 10" id="KW-0328">Glycosyltransferase</keyword>
<feature type="active site" description="Nucleophile" evidence="10 11">
    <location>
        <position position="416"/>
    </location>
</feature>
<dbReference type="RefSeq" id="WP_145120407.1">
    <property type="nucleotide sequence ID" value="NZ_CP036292.1"/>
</dbReference>
<dbReference type="NCBIfam" id="TIGR01515">
    <property type="entry name" value="branching_enzym"/>
    <property type="match status" value="1"/>
</dbReference>
<comment type="catalytic activity">
    <reaction evidence="1 10">
        <text>Transfers a segment of a (1-&gt;4)-alpha-D-glucan chain to a primary hydroxy group in a similar glucan chain.</text>
        <dbReference type="EC" id="2.4.1.18"/>
    </reaction>
</comment>
<dbReference type="HAMAP" id="MF_00685">
    <property type="entry name" value="GlgB"/>
    <property type="match status" value="1"/>
</dbReference>
<feature type="active site" description="Proton donor" evidence="10 11">
    <location>
        <position position="469"/>
    </location>
</feature>
<evidence type="ECO:0000256" key="2">
    <source>
        <dbReference type="ARBA" id="ARBA00002953"/>
    </source>
</evidence>
<dbReference type="GO" id="GO:0043169">
    <property type="term" value="F:cation binding"/>
    <property type="evidence" value="ECO:0007669"/>
    <property type="project" value="InterPro"/>
</dbReference>
<dbReference type="Pfam" id="PF02922">
    <property type="entry name" value="CBM_48"/>
    <property type="match status" value="1"/>
</dbReference>
<dbReference type="FunFam" id="2.60.40.1180:FF:000002">
    <property type="entry name" value="1,4-alpha-glucan branching enzyme GlgB"/>
    <property type="match status" value="1"/>
</dbReference>
<dbReference type="SUPFAM" id="SSF51445">
    <property type="entry name" value="(Trans)glycosidases"/>
    <property type="match status" value="1"/>
</dbReference>
<evidence type="ECO:0000313" key="14">
    <source>
        <dbReference type="Proteomes" id="UP000316770"/>
    </source>
</evidence>
<keyword evidence="5 10" id="KW-0321">Glycogen metabolism</keyword>
<comment type="pathway">
    <text evidence="3 10">Glycan biosynthesis; glycogen biosynthesis.</text>
</comment>
<dbReference type="SUPFAM" id="SSF51011">
    <property type="entry name" value="Glycosyl hydrolase domain"/>
    <property type="match status" value="1"/>
</dbReference>
<dbReference type="InterPro" id="IPR013780">
    <property type="entry name" value="Glyco_hydro_b"/>
</dbReference>
<reference evidence="13 14" key="1">
    <citation type="submission" date="2019-02" db="EMBL/GenBank/DDBJ databases">
        <title>Deep-cultivation of Planctomycetes and their phenomic and genomic characterization uncovers novel biology.</title>
        <authorList>
            <person name="Wiegand S."/>
            <person name="Jogler M."/>
            <person name="Boedeker C."/>
            <person name="Pinto D."/>
            <person name="Vollmers J."/>
            <person name="Rivas-Marin E."/>
            <person name="Kohn T."/>
            <person name="Peeters S.H."/>
            <person name="Heuer A."/>
            <person name="Rast P."/>
            <person name="Oberbeckmann S."/>
            <person name="Bunk B."/>
            <person name="Jeske O."/>
            <person name="Meyerdierks A."/>
            <person name="Storesund J.E."/>
            <person name="Kallscheuer N."/>
            <person name="Luecker S."/>
            <person name="Lage O.M."/>
            <person name="Pohl T."/>
            <person name="Merkel B.J."/>
            <person name="Hornburger P."/>
            <person name="Mueller R.-W."/>
            <person name="Bruemmer F."/>
            <person name="Labrenz M."/>
            <person name="Spormann A.M."/>
            <person name="Op den Camp H."/>
            <person name="Overmann J."/>
            <person name="Amann R."/>
            <person name="Jetten M.S.M."/>
            <person name="Mascher T."/>
            <person name="Medema M.H."/>
            <person name="Devos D.P."/>
            <person name="Kaster A.-K."/>
            <person name="Ovreas L."/>
            <person name="Rohde M."/>
            <person name="Galperin M.Y."/>
            <person name="Jogler C."/>
        </authorList>
    </citation>
    <scope>NUCLEOTIDE SEQUENCE [LARGE SCALE GENOMIC DNA]</scope>
    <source>
        <strain evidence="13 14">Mal33</strain>
    </source>
</reference>
<dbReference type="NCBIfam" id="NF008967">
    <property type="entry name" value="PRK12313.1"/>
    <property type="match status" value="1"/>
</dbReference>
<dbReference type="OrthoDB" id="226102at2"/>
<dbReference type="GO" id="GO:0003844">
    <property type="term" value="F:1,4-alpha-glucan branching enzyme activity"/>
    <property type="evidence" value="ECO:0007669"/>
    <property type="project" value="UniProtKB-UniRule"/>
</dbReference>
<gene>
    <name evidence="10 13" type="primary">glgB</name>
    <name evidence="13" type="ORF">Mal33_23660</name>
</gene>
<accession>A0A518ITG5</accession>
<dbReference type="GO" id="GO:0004553">
    <property type="term" value="F:hydrolase activity, hydrolyzing O-glycosyl compounds"/>
    <property type="evidence" value="ECO:0007669"/>
    <property type="project" value="InterPro"/>
</dbReference>
<evidence type="ECO:0000256" key="10">
    <source>
        <dbReference type="HAMAP-Rule" id="MF_00685"/>
    </source>
</evidence>
<name>A0A518ITG5_9BACT</name>
<keyword evidence="14" id="KW-1185">Reference proteome</keyword>
<dbReference type="FunFam" id="3.20.20.80:FF:000003">
    <property type="entry name" value="1,4-alpha-glucan branching enzyme GlgB"/>
    <property type="match status" value="1"/>
</dbReference>
<dbReference type="InterPro" id="IPR004193">
    <property type="entry name" value="Glyco_hydro_13_N"/>
</dbReference>
<evidence type="ECO:0000256" key="4">
    <source>
        <dbReference type="ARBA" id="ARBA00009000"/>
    </source>
</evidence>
<dbReference type="InterPro" id="IPR014756">
    <property type="entry name" value="Ig_E-set"/>
</dbReference>
<dbReference type="Pfam" id="PF22019">
    <property type="entry name" value="GlgB_N"/>
    <property type="match status" value="1"/>
</dbReference>
<dbReference type="PANTHER" id="PTHR43651">
    <property type="entry name" value="1,4-ALPHA-GLUCAN-BRANCHING ENZYME"/>
    <property type="match status" value="1"/>
</dbReference>
<dbReference type="Pfam" id="PF00128">
    <property type="entry name" value="Alpha-amylase"/>
    <property type="match status" value="2"/>
</dbReference>
<evidence type="ECO:0000256" key="5">
    <source>
        <dbReference type="ARBA" id="ARBA00022600"/>
    </source>
</evidence>
<dbReference type="EC" id="2.4.1.18" evidence="10"/>
<keyword evidence="8 10" id="KW-0320">Glycogen biosynthesis</keyword>
<dbReference type="Gene3D" id="2.60.40.1180">
    <property type="entry name" value="Golgi alpha-mannosidase II"/>
    <property type="match status" value="1"/>
</dbReference>
<evidence type="ECO:0000256" key="9">
    <source>
        <dbReference type="ARBA" id="ARBA00023277"/>
    </source>
</evidence>
<dbReference type="InterPro" id="IPR006047">
    <property type="entry name" value="GH13_cat_dom"/>
</dbReference>
<evidence type="ECO:0000256" key="7">
    <source>
        <dbReference type="ARBA" id="ARBA00022679"/>
    </source>
</evidence>
<dbReference type="Proteomes" id="UP000316770">
    <property type="component" value="Chromosome"/>
</dbReference>
<dbReference type="SMART" id="SM00642">
    <property type="entry name" value="Aamy"/>
    <property type="match status" value="1"/>
</dbReference>
<evidence type="ECO:0000256" key="1">
    <source>
        <dbReference type="ARBA" id="ARBA00000826"/>
    </source>
</evidence>
<evidence type="ECO:0000256" key="6">
    <source>
        <dbReference type="ARBA" id="ARBA00022676"/>
    </source>
</evidence>
<keyword evidence="9 10" id="KW-0119">Carbohydrate metabolism</keyword>
<dbReference type="Gene3D" id="2.60.40.10">
    <property type="entry name" value="Immunoglobulins"/>
    <property type="match status" value="2"/>
</dbReference>